<dbReference type="Gene3D" id="1.10.3720.10">
    <property type="entry name" value="MetI-like"/>
    <property type="match status" value="1"/>
</dbReference>
<dbReference type="PANTHER" id="PTHR43744">
    <property type="entry name" value="ABC TRANSPORTER PERMEASE PROTEIN MG189-RELATED-RELATED"/>
    <property type="match status" value="1"/>
</dbReference>
<keyword evidence="3" id="KW-1003">Cell membrane</keyword>
<evidence type="ECO:0000313" key="10">
    <source>
        <dbReference type="EMBL" id="PAD78437.1"/>
    </source>
</evidence>
<keyword evidence="12" id="KW-1185">Reference proteome</keyword>
<evidence type="ECO:0000313" key="9">
    <source>
        <dbReference type="EMBL" id="MUG65178.1"/>
    </source>
</evidence>
<dbReference type="Pfam" id="PF00528">
    <property type="entry name" value="BPD_transp_1"/>
    <property type="match status" value="1"/>
</dbReference>
<feature type="transmembrane region" description="Helical" evidence="7">
    <location>
        <begin position="12"/>
        <end position="36"/>
    </location>
</feature>
<sequence length="293" mass="33005">MTSTRPKLFDAVNAVIIGLISLLCILPMLLVLMVSFTDETSIRQFGYQLFPSEFSLDAYKLLLLGSTPLYRSYMISIFITVVGTLLAVTITGMAGYTLAAKHIRYRNGLGLFFFITMVFNTGLVPWYLINLNLGINNTIWALIIPSLVFNPFNLFLVRNYMSQIPSAMTEAAKIDGASDFYIAFRIFFPLCMPVLATITLFYGIGYWNNWFNAIMLVDNEKLYPLQYLLFKLNSEISMIQQMQSSGALVGVEALPQESVKMATAILTIGPVVLFYPFLQRYFIKGLLIGSLKE</sequence>
<proteinExistence type="inferred from homology"/>
<feature type="transmembrane region" description="Helical" evidence="7">
    <location>
        <begin position="261"/>
        <end position="278"/>
    </location>
</feature>
<evidence type="ECO:0000313" key="11">
    <source>
        <dbReference type="Proteomes" id="UP000215596"/>
    </source>
</evidence>
<name>A0A268EZ88_9BACL</name>
<dbReference type="InterPro" id="IPR000515">
    <property type="entry name" value="MetI-like"/>
</dbReference>
<dbReference type="RefSeq" id="WP_095264298.1">
    <property type="nucleotide sequence ID" value="NZ_NPBY01000021.1"/>
</dbReference>
<dbReference type="GO" id="GO:0055085">
    <property type="term" value="P:transmembrane transport"/>
    <property type="evidence" value="ECO:0007669"/>
    <property type="project" value="InterPro"/>
</dbReference>
<dbReference type="CDD" id="cd06261">
    <property type="entry name" value="TM_PBP2"/>
    <property type="match status" value="1"/>
</dbReference>
<feature type="transmembrane region" description="Helical" evidence="7">
    <location>
        <begin position="139"/>
        <end position="161"/>
    </location>
</feature>
<evidence type="ECO:0000256" key="3">
    <source>
        <dbReference type="ARBA" id="ARBA00022475"/>
    </source>
</evidence>
<evidence type="ECO:0000256" key="5">
    <source>
        <dbReference type="ARBA" id="ARBA00022989"/>
    </source>
</evidence>
<dbReference type="PANTHER" id="PTHR43744:SF9">
    <property type="entry name" value="POLYGALACTURONAN_RHAMNOGALACTURONAN TRANSPORT SYSTEM PERMEASE PROTEIN YTCP"/>
    <property type="match status" value="1"/>
</dbReference>
<evidence type="ECO:0000259" key="8">
    <source>
        <dbReference type="PROSITE" id="PS50928"/>
    </source>
</evidence>
<reference evidence="9 12" key="2">
    <citation type="submission" date="2019-11" db="EMBL/GenBank/DDBJ databases">
        <title>Draft genome sequences of five Paenibacillus species of dairy origin.</title>
        <authorList>
            <person name="Olajide A.M."/>
            <person name="Chen S."/>
            <person name="Lapointe G."/>
        </authorList>
    </citation>
    <scope>NUCLEOTIDE SEQUENCE [LARGE SCALE GENOMIC DNA]</scope>
    <source>
        <strain evidence="9 12">3CS1</strain>
    </source>
</reference>
<dbReference type="GO" id="GO:0005886">
    <property type="term" value="C:plasma membrane"/>
    <property type="evidence" value="ECO:0007669"/>
    <property type="project" value="UniProtKB-SubCell"/>
</dbReference>
<dbReference type="Proteomes" id="UP000435177">
    <property type="component" value="Unassembled WGS sequence"/>
</dbReference>
<dbReference type="Proteomes" id="UP000215596">
    <property type="component" value="Unassembled WGS sequence"/>
</dbReference>
<evidence type="ECO:0000256" key="4">
    <source>
        <dbReference type="ARBA" id="ARBA00022692"/>
    </source>
</evidence>
<organism evidence="10 11">
    <name type="scientific">Paenibacillus campinasensis</name>
    <dbReference type="NCBI Taxonomy" id="66347"/>
    <lineage>
        <taxon>Bacteria</taxon>
        <taxon>Bacillati</taxon>
        <taxon>Bacillota</taxon>
        <taxon>Bacilli</taxon>
        <taxon>Bacillales</taxon>
        <taxon>Paenibacillaceae</taxon>
        <taxon>Paenibacillus</taxon>
    </lineage>
</organism>
<dbReference type="PROSITE" id="PS50928">
    <property type="entry name" value="ABC_TM1"/>
    <property type="match status" value="1"/>
</dbReference>
<evidence type="ECO:0000256" key="1">
    <source>
        <dbReference type="ARBA" id="ARBA00004651"/>
    </source>
</evidence>
<reference evidence="10 11" key="1">
    <citation type="submission" date="2017-07" db="EMBL/GenBank/DDBJ databases">
        <title>Isolation and whole genome analysis of endospore-forming bacteria from heroin.</title>
        <authorList>
            <person name="Kalinowski J."/>
            <person name="Ahrens B."/>
            <person name="Al-Dilaimi A."/>
            <person name="Winkler A."/>
            <person name="Wibberg D."/>
            <person name="Schleenbecker U."/>
            <person name="Ruckert C."/>
            <person name="Wolfel R."/>
            <person name="Grass G."/>
        </authorList>
    </citation>
    <scope>NUCLEOTIDE SEQUENCE [LARGE SCALE GENOMIC DNA]</scope>
    <source>
        <strain evidence="10 11">7537-G1</strain>
    </source>
</reference>
<comment type="subcellular location">
    <subcellularLocation>
        <location evidence="1 7">Cell membrane</location>
        <topology evidence="1 7">Multi-pass membrane protein</topology>
    </subcellularLocation>
</comment>
<feature type="transmembrane region" description="Helical" evidence="7">
    <location>
        <begin position="108"/>
        <end position="127"/>
    </location>
</feature>
<evidence type="ECO:0000256" key="6">
    <source>
        <dbReference type="ARBA" id="ARBA00023136"/>
    </source>
</evidence>
<dbReference type="InterPro" id="IPR035906">
    <property type="entry name" value="MetI-like_sf"/>
</dbReference>
<gene>
    <name evidence="10" type="ORF">CHH67_06660</name>
    <name evidence="9" type="ORF">GNP94_04055</name>
</gene>
<keyword evidence="5 7" id="KW-1133">Transmembrane helix</keyword>
<evidence type="ECO:0000256" key="2">
    <source>
        <dbReference type="ARBA" id="ARBA00022448"/>
    </source>
</evidence>
<feature type="transmembrane region" description="Helical" evidence="7">
    <location>
        <begin position="182"/>
        <end position="207"/>
    </location>
</feature>
<comment type="caution">
    <text evidence="10">The sequence shown here is derived from an EMBL/GenBank/DDBJ whole genome shotgun (WGS) entry which is preliminary data.</text>
</comment>
<keyword evidence="2 7" id="KW-0813">Transport</keyword>
<comment type="similarity">
    <text evidence="7">Belongs to the binding-protein-dependent transport system permease family.</text>
</comment>
<dbReference type="EMBL" id="WOAA01000002">
    <property type="protein sequence ID" value="MUG65178.1"/>
    <property type="molecule type" value="Genomic_DNA"/>
</dbReference>
<dbReference type="OrthoDB" id="157184at2"/>
<keyword evidence="4 7" id="KW-0812">Transmembrane</keyword>
<feature type="transmembrane region" description="Helical" evidence="7">
    <location>
        <begin position="73"/>
        <end position="96"/>
    </location>
</feature>
<evidence type="ECO:0000313" key="12">
    <source>
        <dbReference type="Proteomes" id="UP000435177"/>
    </source>
</evidence>
<dbReference type="EMBL" id="NPBY01000021">
    <property type="protein sequence ID" value="PAD78437.1"/>
    <property type="molecule type" value="Genomic_DNA"/>
</dbReference>
<accession>A0A268EZ88</accession>
<dbReference type="AlphaFoldDB" id="A0A268EZ88"/>
<feature type="domain" description="ABC transmembrane type-1" evidence="8">
    <location>
        <begin position="73"/>
        <end position="278"/>
    </location>
</feature>
<dbReference type="SUPFAM" id="SSF161098">
    <property type="entry name" value="MetI-like"/>
    <property type="match status" value="1"/>
</dbReference>
<protein>
    <submittedName>
        <fullName evidence="9">ABC transporter permease subunit</fullName>
    </submittedName>
    <submittedName>
        <fullName evidence="10">Sugar ABC transporter permease</fullName>
    </submittedName>
</protein>
<evidence type="ECO:0000256" key="7">
    <source>
        <dbReference type="RuleBase" id="RU363032"/>
    </source>
</evidence>
<keyword evidence="6 7" id="KW-0472">Membrane</keyword>